<gene>
    <name evidence="3" type="ORF">HMPREF0183_1373</name>
</gene>
<keyword evidence="2" id="KW-0812">Transmembrane</keyword>
<feature type="region of interest" description="Disordered" evidence="1">
    <location>
        <begin position="316"/>
        <end position="340"/>
    </location>
</feature>
<dbReference type="eggNOG" id="ENOG50320J7">
    <property type="taxonomic scope" value="Bacteria"/>
</dbReference>
<accession>D4YN64</accession>
<dbReference type="AlphaFoldDB" id="D4YN64"/>
<reference evidence="3 4" key="1">
    <citation type="submission" date="2010-04" db="EMBL/GenBank/DDBJ databases">
        <authorList>
            <person name="Qin X."/>
            <person name="Bachman B."/>
            <person name="Battles P."/>
            <person name="Bell A."/>
            <person name="Bess C."/>
            <person name="Bickham C."/>
            <person name="Chaboub L."/>
            <person name="Chen D."/>
            <person name="Coyle M."/>
            <person name="Deiros D.R."/>
            <person name="Dinh H."/>
            <person name="Forbes L."/>
            <person name="Fowler G."/>
            <person name="Francisco L."/>
            <person name="Fu Q."/>
            <person name="Gubbala S."/>
            <person name="Hale W."/>
            <person name="Han Y."/>
            <person name="Hemphill L."/>
            <person name="Highlander S.K."/>
            <person name="Hirani K."/>
            <person name="Hogues M."/>
            <person name="Jackson L."/>
            <person name="Jakkamsetti A."/>
            <person name="Javaid M."/>
            <person name="Jiang H."/>
            <person name="Korchina V."/>
            <person name="Kovar C."/>
            <person name="Lara F."/>
            <person name="Lee S."/>
            <person name="Mata R."/>
            <person name="Mathew T."/>
            <person name="Moen C."/>
            <person name="Morales K."/>
            <person name="Munidasa M."/>
            <person name="Nazareth L."/>
            <person name="Ngo R."/>
            <person name="Nguyen L."/>
            <person name="Okwuonu G."/>
            <person name="Ongeri F."/>
            <person name="Patil S."/>
            <person name="Petrosino J."/>
            <person name="Pham C."/>
            <person name="Pham P."/>
            <person name="Pu L.-L."/>
            <person name="Puazo M."/>
            <person name="Raj R."/>
            <person name="Reid J."/>
            <person name="Rouhana J."/>
            <person name="Saada N."/>
            <person name="Shang Y."/>
            <person name="Simmons D."/>
            <person name="Thornton R."/>
            <person name="Warren J."/>
            <person name="Weissenberger G."/>
            <person name="Zhang J."/>
            <person name="Zhang L."/>
            <person name="Zhou C."/>
            <person name="Zhu D."/>
            <person name="Muzny D."/>
            <person name="Worley K."/>
            <person name="Gibbs R."/>
        </authorList>
    </citation>
    <scope>NUCLEOTIDE SEQUENCE [LARGE SCALE GENOMIC DNA]</scope>
    <source>
        <strain evidence="3 4">ATCC 49030</strain>
    </source>
</reference>
<keyword evidence="2" id="KW-0472">Membrane</keyword>
<keyword evidence="2" id="KW-1133">Transmembrane helix</keyword>
<dbReference type="OrthoDB" id="4808154at2"/>
<evidence type="ECO:0000256" key="1">
    <source>
        <dbReference type="SAM" id="MobiDB-lite"/>
    </source>
</evidence>
<dbReference type="RefSeq" id="WP_005884239.1">
    <property type="nucleotide sequence ID" value="NZ_ADNU01000039.1"/>
</dbReference>
<evidence type="ECO:0000256" key="2">
    <source>
        <dbReference type="SAM" id="Phobius"/>
    </source>
</evidence>
<protein>
    <submittedName>
        <fullName evidence="3">Uncharacterized protein</fullName>
    </submittedName>
</protein>
<feature type="region of interest" description="Disordered" evidence="1">
    <location>
        <begin position="493"/>
        <end position="528"/>
    </location>
</feature>
<feature type="compositionally biased region" description="Low complexity" evidence="1">
    <location>
        <begin position="240"/>
        <end position="271"/>
    </location>
</feature>
<sequence>MTWLRSRLFRKPQSGQGTIEYLGVAVLISLLIASLAVAPVAPKLGTAIKDTVCKVAQPVLGGSCNSSEEKERTPEDYMMECPVVTQTNRHGSKVDVLFFSLGSGVTMKVTEMSDGTAEVQLIGDVNAGANFELGKLKAGDWVKLNAGVGVDITGSMGDAWTFDNVEDAKNFAKENQERVDSWTNNIPLLGTAINTSNAPKDPRKSTYAIDVSGWGEASAGINISNAKDKAKGGKDKNSNGDKSGNNSDDGASGNKSGNNSSDNKSGNNSDDGASDNESGDGWKSNGYDSSGKTDLNEVNNALNLSKLDKYIPKGAVSVDGSKTGSMQVDRGENLDDPSDDKMTFTFDVKESGDASGKGLGFDGGGNVGYQSSFSVETDVNGNVTGLKIVQSVHGGGGMGDAKDDNTSKVFVADFDLSDPESRKVVTDFMQNPGGIPNLEDLSKGKLIGSTPEQKAMAEYMQSPNVKLNEMTMKNTNESDGLSVGVKVLGVGAGYENSNTSSTAELQDAHTWVPDENGGRKRVKNTKCL</sequence>
<dbReference type="STRING" id="585530.HMPREF0183_1373"/>
<feature type="transmembrane region" description="Helical" evidence="2">
    <location>
        <begin position="21"/>
        <end position="41"/>
    </location>
</feature>
<organism evidence="3 4">
    <name type="scientific">Brevibacterium mcbrellneri ATCC 49030</name>
    <dbReference type="NCBI Taxonomy" id="585530"/>
    <lineage>
        <taxon>Bacteria</taxon>
        <taxon>Bacillati</taxon>
        <taxon>Actinomycetota</taxon>
        <taxon>Actinomycetes</taxon>
        <taxon>Micrococcales</taxon>
        <taxon>Brevibacteriaceae</taxon>
        <taxon>Brevibacterium</taxon>
    </lineage>
</organism>
<dbReference type="Proteomes" id="UP000005714">
    <property type="component" value="Unassembled WGS sequence"/>
</dbReference>
<feature type="compositionally biased region" description="Polar residues" evidence="1">
    <location>
        <begin position="495"/>
        <end position="504"/>
    </location>
</feature>
<evidence type="ECO:0000313" key="4">
    <source>
        <dbReference type="Proteomes" id="UP000005714"/>
    </source>
</evidence>
<feature type="compositionally biased region" description="Basic and acidic residues" evidence="1">
    <location>
        <begin position="226"/>
        <end position="239"/>
    </location>
</feature>
<feature type="compositionally biased region" description="Basic and acidic residues" evidence="1">
    <location>
        <begin position="329"/>
        <end position="340"/>
    </location>
</feature>
<feature type="region of interest" description="Disordered" evidence="1">
    <location>
        <begin position="225"/>
        <end position="294"/>
    </location>
</feature>
<name>D4YN64_9MICO</name>
<comment type="caution">
    <text evidence="3">The sequence shown here is derived from an EMBL/GenBank/DDBJ whole genome shotgun (WGS) entry which is preliminary data.</text>
</comment>
<keyword evidence="4" id="KW-1185">Reference proteome</keyword>
<dbReference type="EMBL" id="ADNU01000039">
    <property type="protein sequence ID" value="EFG47382.1"/>
    <property type="molecule type" value="Genomic_DNA"/>
</dbReference>
<proteinExistence type="predicted"/>
<evidence type="ECO:0000313" key="3">
    <source>
        <dbReference type="EMBL" id="EFG47382.1"/>
    </source>
</evidence>
<feature type="compositionally biased region" description="Basic residues" evidence="1">
    <location>
        <begin position="519"/>
        <end position="528"/>
    </location>
</feature>